<dbReference type="GO" id="GO:0003677">
    <property type="term" value="F:DNA binding"/>
    <property type="evidence" value="ECO:0007669"/>
    <property type="project" value="UniProtKB-KW"/>
</dbReference>
<dbReference type="Proteomes" id="UP001241092">
    <property type="component" value="Chromosome"/>
</dbReference>
<dbReference type="PANTHER" id="PTHR30346">
    <property type="entry name" value="TRANSCRIPTIONAL DUAL REGULATOR HCAR-RELATED"/>
    <property type="match status" value="1"/>
</dbReference>
<evidence type="ECO:0000259" key="6">
    <source>
        <dbReference type="PROSITE" id="PS50931"/>
    </source>
</evidence>
<dbReference type="SUPFAM" id="SSF53850">
    <property type="entry name" value="Periplasmic binding protein-like II"/>
    <property type="match status" value="1"/>
</dbReference>
<dbReference type="Gene3D" id="3.40.190.290">
    <property type="match status" value="1"/>
</dbReference>
<evidence type="ECO:0000256" key="2">
    <source>
        <dbReference type="ARBA" id="ARBA00023015"/>
    </source>
</evidence>
<feature type="domain" description="HTH lysR-type" evidence="6">
    <location>
        <begin position="13"/>
        <end position="68"/>
    </location>
</feature>
<evidence type="ECO:0000256" key="5">
    <source>
        <dbReference type="ARBA" id="ARBA00023163"/>
    </source>
</evidence>
<reference evidence="7" key="1">
    <citation type="submission" date="2023-03" db="EMBL/GenBank/DDBJ databases">
        <title>Draft genome sequence of a Mycolicibacterium mageritense strain H4_3_1 isolated from a hybrid biological-inorganic system reactor.</title>
        <authorList>
            <person name="Feng X."/>
            <person name="Kazama D."/>
            <person name="Sato K."/>
            <person name="Kobayashi H."/>
        </authorList>
    </citation>
    <scope>NUCLEOTIDE SEQUENCE</scope>
    <source>
        <strain evidence="7">H4_3_1</strain>
    </source>
</reference>
<keyword evidence="2" id="KW-0805">Transcription regulation</keyword>
<organism evidence="7 8">
    <name type="scientific">Mycolicibacterium mageritense</name>
    <name type="common">Mycobacterium mageritense</name>
    <dbReference type="NCBI Taxonomy" id="53462"/>
    <lineage>
        <taxon>Bacteria</taxon>
        <taxon>Bacillati</taxon>
        <taxon>Actinomycetota</taxon>
        <taxon>Actinomycetes</taxon>
        <taxon>Mycobacteriales</taxon>
        <taxon>Mycobacteriaceae</taxon>
        <taxon>Mycolicibacterium</taxon>
    </lineage>
</organism>
<dbReference type="AlphaFoldDB" id="A0AAI8TS54"/>
<dbReference type="SUPFAM" id="SSF46785">
    <property type="entry name" value="Winged helix' DNA-binding domain"/>
    <property type="match status" value="1"/>
</dbReference>
<dbReference type="Pfam" id="PF00126">
    <property type="entry name" value="HTH_1"/>
    <property type="match status" value="1"/>
</dbReference>
<dbReference type="EMBL" id="AP027452">
    <property type="protein sequence ID" value="BDY27975.1"/>
    <property type="molecule type" value="Genomic_DNA"/>
</dbReference>
<dbReference type="Gene3D" id="1.10.10.10">
    <property type="entry name" value="Winged helix-like DNA-binding domain superfamily/Winged helix DNA-binding domain"/>
    <property type="match status" value="1"/>
</dbReference>
<proteinExistence type="inferred from homology"/>
<dbReference type="PANTHER" id="PTHR30346:SF28">
    <property type="entry name" value="HTH-TYPE TRANSCRIPTIONAL REGULATOR CYNR"/>
    <property type="match status" value="1"/>
</dbReference>
<dbReference type="RefSeq" id="WP_073906709.1">
    <property type="nucleotide sequence ID" value="NZ_AP027452.1"/>
</dbReference>
<sequence>MDGLVSDETGALLPLLAAFEAVASTGHVTQGADLLGVPQSSVSRRLRALEHTLGVALFAPAGRRVVLTAQGRDLMARIRGPLHALDGAIGAVTRDADGRTGLVRFGFPLTLGPVSVPRLLASFHDSAPGIRLTLRQAHGAELVRGLHEGELDVAVVIPPPVDLPTVPLGRQPLRLYAARGHRLAHRKRVALGELAEETFIANPPSYNLRKLLQSWCTEAGFTPRVAYEITEFDTLLALVAHDLGIAVLPDPEVPRSDVTGIALTGGDYSRGIALARTPTPLTPAAQRLHDYLATRARY</sequence>
<keyword evidence="3" id="KW-0238">DNA-binding</keyword>
<gene>
    <name evidence="7" type="primary">gltC_2</name>
    <name evidence="7" type="ORF">hbim_01905</name>
</gene>
<evidence type="ECO:0000256" key="3">
    <source>
        <dbReference type="ARBA" id="ARBA00023125"/>
    </source>
</evidence>
<evidence type="ECO:0000256" key="1">
    <source>
        <dbReference type="ARBA" id="ARBA00009437"/>
    </source>
</evidence>
<dbReference type="InterPro" id="IPR005119">
    <property type="entry name" value="LysR_subst-bd"/>
</dbReference>
<keyword evidence="4" id="KW-0010">Activator</keyword>
<evidence type="ECO:0000256" key="4">
    <source>
        <dbReference type="ARBA" id="ARBA00023159"/>
    </source>
</evidence>
<protein>
    <submittedName>
        <fullName evidence="7">HTH-type transcriptional regulator GltC</fullName>
    </submittedName>
</protein>
<evidence type="ECO:0000313" key="8">
    <source>
        <dbReference type="Proteomes" id="UP001241092"/>
    </source>
</evidence>
<dbReference type="PROSITE" id="PS50931">
    <property type="entry name" value="HTH_LYSR"/>
    <property type="match status" value="1"/>
</dbReference>
<dbReference type="Pfam" id="PF03466">
    <property type="entry name" value="LysR_substrate"/>
    <property type="match status" value="1"/>
</dbReference>
<dbReference type="InterPro" id="IPR000847">
    <property type="entry name" value="LysR_HTH_N"/>
</dbReference>
<dbReference type="GO" id="GO:0003700">
    <property type="term" value="F:DNA-binding transcription factor activity"/>
    <property type="evidence" value="ECO:0007669"/>
    <property type="project" value="InterPro"/>
</dbReference>
<accession>A0AAI8TS54</accession>
<dbReference type="InterPro" id="IPR036388">
    <property type="entry name" value="WH-like_DNA-bd_sf"/>
</dbReference>
<keyword evidence="5" id="KW-0804">Transcription</keyword>
<comment type="similarity">
    <text evidence="1">Belongs to the LysR transcriptional regulatory family.</text>
</comment>
<evidence type="ECO:0000313" key="7">
    <source>
        <dbReference type="EMBL" id="BDY27975.1"/>
    </source>
</evidence>
<name>A0AAI8TS54_MYCME</name>
<dbReference type="InterPro" id="IPR036390">
    <property type="entry name" value="WH_DNA-bd_sf"/>
</dbReference>
<dbReference type="GO" id="GO:0032993">
    <property type="term" value="C:protein-DNA complex"/>
    <property type="evidence" value="ECO:0007669"/>
    <property type="project" value="TreeGrafter"/>
</dbReference>